<gene>
    <name evidence="1" type="ORF">FB466_1134</name>
</gene>
<keyword evidence="2" id="KW-1185">Reference proteome</keyword>
<sequence>MTTYEVNLDLLDHHSEAMSRLASDLDPITSAMSASQLQWSHLGLYGLQFLDGSNHTRAMVQTVVTAMATLIDTVSQADQVMRTGYQDIDDQQKTKFSRHREELG</sequence>
<dbReference type="RefSeq" id="WP_141916486.1">
    <property type="nucleotide sequence ID" value="NZ_BAAAYS010000017.1"/>
</dbReference>
<evidence type="ECO:0000313" key="2">
    <source>
        <dbReference type="Proteomes" id="UP000318331"/>
    </source>
</evidence>
<proteinExistence type="predicted"/>
<evidence type="ECO:0008006" key="3">
    <source>
        <dbReference type="Google" id="ProtNLM"/>
    </source>
</evidence>
<accession>A0A543I6U6</accession>
<name>A0A543I6U6_9MICO</name>
<organism evidence="1 2">
    <name type="scientific">Klugiella xanthotipulae</name>
    <dbReference type="NCBI Taxonomy" id="244735"/>
    <lineage>
        <taxon>Bacteria</taxon>
        <taxon>Bacillati</taxon>
        <taxon>Actinomycetota</taxon>
        <taxon>Actinomycetes</taxon>
        <taxon>Micrococcales</taxon>
        <taxon>Microbacteriaceae</taxon>
        <taxon>Klugiella</taxon>
    </lineage>
</organism>
<dbReference type="Proteomes" id="UP000318331">
    <property type="component" value="Unassembled WGS sequence"/>
</dbReference>
<reference evidence="1 2" key="1">
    <citation type="submission" date="2019-06" db="EMBL/GenBank/DDBJ databases">
        <title>Sequencing the genomes of 1000 actinobacteria strains.</title>
        <authorList>
            <person name="Klenk H.-P."/>
        </authorList>
    </citation>
    <scope>NUCLEOTIDE SEQUENCE [LARGE SCALE GENOMIC DNA]</scope>
    <source>
        <strain evidence="1 2">DSM 18031</strain>
    </source>
</reference>
<dbReference type="AlphaFoldDB" id="A0A543I6U6"/>
<dbReference type="EMBL" id="VFPN01000001">
    <property type="protein sequence ID" value="TQM66297.1"/>
    <property type="molecule type" value="Genomic_DNA"/>
</dbReference>
<evidence type="ECO:0000313" key="1">
    <source>
        <dbReference type="EMBL" id="TQM66297.1"/>
    </source>
</evidence>
<protein>
    <recommendedName>
        <fullName evidence="3">Excreted virulence factor EspC (Type VII ESX diderm)</fullName>
    </recommendedName>
</protein>
<comment type="caution">
    <text evidence="1">The sequence shown here is derived from an EMBL/GenBank/DDBJ whole genome shotgun (WGS) entry which is preliminary data.</text>
</comment>